<evidence type="ECO:0000313" key="3">
    <source>
        <dbReference type="Proteomes" id="UP001162156"/>
    </source>
</evidence>
<name>A0AAV8WVI8_9CUCU</name>
<accession>A0AAV8WVI8</accession>
<proteinExistence type="predicted"/>
<dbReference type="InterPro" id="IPR050863">
    <property type="entry name" value="CenT-Element_Derived"/>
</dbReference>
<dbReference type="AlphaFoldDB" id="A0AAV8WVI8"/>
<dbReference type="PANTHER" id="PTHR19303:SF74">
    <property type="entry name" value="POGO TRANSPOSABLE ELEMENT WITH KRAB DOMAIN"/>
    <property type="match status" value="1"/>
</dbReference>
<organism evidence="2 3">
    <name type="scientific">Rhamnusium bicolor</name>
    <dbReference type="NCBI Taxonomy" id="1586634"/>
    <lineage>
        <taxon>Eukaryota</taxon>
        <taxon>Metazoa</taxon>
        <taxon>Ecdysozoa</taxon>
        <taxon>Arthropoda</taxon>
        <taxon>Hexapoda</taxon>
        <taxon>Insecta</taxon>
        <taxon>Pterygota</taxon>
        <taxon>Neoptera</taxon>
        <taxon>Endopterygota</taxon>
        <taxon>Coleoptera</taxon>
        <taxon>Polyphaga</taxon>
        <taxon>Cucujiformia</taxon>
        <taxon>Chrysomeloidea</taxon>
        <taxon>Cerambycidae</taxon>
        <taxon>Lepturinae</taxon>
        <taxon>Rhagiini</taxon>
        <taxon>Rhamnusium</taxon>
    </lineage>
</organism>
<dbReference type="EMBL" id="JANEYF010004898">
    <property type="protein sequence ID" value="KAJ8929741.1"/>
    <property type="molecule type" value="Genomic_DNA"/>
</dbReference>
<gene>
    <name evidence="2" type="ORF">NQ314_017531</name>
</gene>
<keyword evidence="3" id="KW-1185">Reference proteome</keyword>
<comment type="caution">
    <text evidence="2">The sequence shown here is derived from an EMBL/GenBank/DDBJ whole genome shotgun (WGS) entry which is preliminary data.</text>
</comment>
<feature type="region of interest" description="Disordered" evidence="1">
    <location>
        <begin position="57"/>
        <end position="76"/>
    </location>
</feature>
<dbReference type="PANTHER" id="PTHR19303">
    <property type="entry name" value="TRANSPOSON"/>
    <property type="match status" value="1"/>
</dbReference>
<dbReference type="GO" id="GO:0003677">
    <property type="term" value="F:DNA binding"/>
    <property type="evidence" value="ECO:0007669"/>
    <property type="project" value="TreeGrafter"/>
</dbReference>
<evidence type="ECO:0000256" key="1">
    <source>
        <dbReference type="SAM" id="MobiDB-lite"/>
    </source>
</evidence>
<sequence length="590" mass="67332">MVRNYIKKTTRTDISENAVTEAVNDILRNKTPIRYAVLRFGIKKSTLYDRLKKKRSNGEYLSDSGNESNSEPERYSKYGSRQVFSVQEENRLEEYLKVSSNINYGLTFRSCRTLAFEFANELKKKYPSSWDTNRMAGKESIFNDNYISVRQKYKFTAERILNTDETGITTVLQAPKVIAKAGKKQVGQIVSAERGNLVTFCAVITAAAAINYWRENGIVLLTFPPHCTHRLQPLDIGLFGPFEAHCKTAFNDFMAMHPGQPIRIDNIPNVITTPYLLSFTPLNIIDSFKKTGIWPINKLAFDDEDFSAAFVTDRPQPEPSTVINNNGNETGEPLQTIPNEEDSLPSHSRTQPKINIISNIVINYKTTINTDTYSIVEYCLNEVIEAVLNLTLNKNSTLNLSSVSPYSIRPLLKAPSRKTNKKSRLGKSRIFTSTPEKIRVEELEEIRRKQLQTTQSSSSDSELESDIDKYDSDIDINIGAEESDTNEPLDLLDDETLEKHDYILVKFPMKKTIRYCIGEIQEIQDYSEYLVKFLRQRGSRGYTCPDVEDLATVSRHDIVSKLPKPLQIKGTSRTNRFVKLNIRFDSYNMM</sequence>
<feature type="region of interest" description="Disordered" evidence="1">
    <location>
        <begin position="313"/>
        <end position="349"/>
    </location>
</feature>
<feature type="compositionally biased region" description="Polar residues" evidence="1">
    <location>
        <begin position="319"/>
        <end position="329"/>
    </location>
</feature>
<dbReference type="Proteomes" id="UP001162156">
    <property type="component" value="Unassembled WGS sequence"/>
</dbReference>
<evidence type="ECO:0008006" key="4">
    <source>
        <dbReference type="Google" id="ProtNLM"/>
    </source>
</evidence>
<dbReference type="GO" id="GO:0005634">
    <property type="term" value="C:nucleus"/>
    <property type="evidence" value="ECO:0007669"/>
    <property type="project" value="TreeGrafter"/>
</dbReference>
<protein>
    <recommendedName>
        <fullName evidence="4">HTH psq-type domain-containing protein</fullName>
    </recommendedName>
</protein>
<evidence type="ECO:0000313" key="2">
    <source>
        <dbReference type="EMBL" id="KAJ8929741.1"/>
    </source>
</evidence>
<reference evidence="2" key="1">
    <citation type="journal article" date="2023" name="Insect Mol. Biol.">
        <title>Genome sequencing provides insights into the evolution of gene families encoding plant cell wall-degrading enzymes in longhorned beetles.</title>
        <authorList>
            <person name="Shin N.R."/>
            <person name="Okamura Y."/>
            <person name="Kirsch R."/>
            <person name="Pauchet Y."/>
        </authorList>
    </citation>
    <scope>NUCLEOTIDE SEQUENCE</scope>
    <source>
        <strain evidence="2">RBIC_L_NR</strain>
    </source>
</reference>